<feature type="chain" id="PRO_5017645181" description="Peptidoglycan binding-like domain-containing protein" evidence="2">
    <location>
        <begin position="27"/>
        <end position="240"/>
    </location>
</feature>
<name>A0A3E3I154_9FIRM</name>
<evidence type="ECO:0000256" key="2">
    <source>
        <dbReference type="SAM" id="SignalP"/>
    </source>
</evidence>
<dbReference type="InterPro" id="IPR036365">
    <property type="entry name" value="PGBD-like_sf"/>
</dbReference>
<reference evidence="4" key="1">
    <citation type="submission" date="2018-08" db="EMBL/GenBank/DDBJ databases">
        <title>A genome reference for cultivated species of the human gut microbiota.</title>
        <authorList>
            <person name="Zou Y."/>
            <person name="Xue W."/>
            <person name="Luo G."/>
        </authorList>
    </citation>
    <scope>NUCLEOTIDE SEQUENCE [LARGE SCALE GENOMIC DNA]</scope>
    <source>
        <strain evidence="4">TF05-5AC</strain>
    </source>
</reference>
<dbReference type="Proteomes" id="UP000260812">
    <property type="component" value="Unassembled WGS sequence"/>
</dbReference>
<evidence type="ECO:0000256" key="1">
    <source>
        <dbReference type="SAM" id="Coils"/>
    </source>
</evidence>
<proteinExistence type="predicted"/>
<keyword evidence="5" id="KW-1185">Reference proteome</keyword>
<comment type="caution">
    <text evidence="4">The sequence shown here is derived from an EMBL/GenBank/DDBJ whole genome shotgun (WGS) entry which is preliminary data.</text>
</comment>
<dbReference type="InterPro" id="IPR002477">
    <property type="entry name" value="Peptidoglycan-bd-like"/>
</dbReference>
<accession>A0A3E3I154</accession>
<dbReference type="AlphaFoldDB" id="A0A3E3I154"/>
<feature type="signal peptide" evidence="2">
    <location>
        <begin position="1"/>
        <end position="26"/>
    </location>
</feature>
<dbReference type="InterPro" id="IPR036366">
    <property type="entry name" value="PGBDSf"/>
</dbReference>
<dbReference type="EMBL" id="QVLV01000012">
    <property type="protein sequence ID" value="RGE58198.1"/>
    <property type="molecule type" value="Genomic_DNA"/>
</dbReference>
<keyword evidence="2" id="KW-0732">Signal</keyword>
<dbReference type="Pfam" id="PF01471">
    <property type="entry name" value="PG_binding_1"/>
    <property type="match status" value="1"/>
</dbReference>
<keyword evidence="1" id="KW-0175">Coiled coil</keyword>
<dbReference type="GeneID" id="97988517"/>
<organism evidence="4 5">
    <name type="scientific">Eisenbergiella massiliensis</name>
    <dbReference type="NCBI Taxonomy" id="1720294"/>
    <lineage>
        <taxon>Bacteria</taxon>
        <taxon>Bacillati</taxon>
        <taxon>Bacillota</taxon>
        <taxon>Clostridia</taxon>
        <taxon>Lachnospirales</taxon>
        <taxon>Lachnospiraceae</taxon>
        <taxon>Eisenbergiella</taxon>
    </lineage>
</organism>
<feature type="coiled-coil region" evidence="1">
    <location>
        <begin position="71"/>
        <end position="153"/>
    </location>
</feature>
<evidence type="ECO:0000259" key="3">
    <source>
        <dbReference type="Pfam" id="PF01471"/>
    </source>
</evidence>
<evidence type="ECO:0000313" key="5">
    <source>
        <dbReference type="Proteomes" id="UP000260812"/>
    </source>
</evidence>
<evidence type="ECO:0000313" key="4">
    <source>
        <dbReference type="EMBL" id="RGE58198.1"/>
    </source>
</evidence>
<sequence>MKKKIYLAGLAAGILLAMLPAGTVKASEKQTTEEYYYQLLLSGAYPYNTAANAGGLNTAAGLPAGSWEQIVALANQQLTQAVARQQALQAERQNMEAQLQAAGQAVAQAQAALTAAQQAYAAAQQAALYSQQAAILNQQAAQLNQQAVLMNQQTANQQMLFNPQYPYLQAGTPQTVVPALTTELIVKVQNLLTLYGCSCAPTGIYDVQTQAALIQFQTKYGLVVDGTINAQVLQLFGLVM</sequence>
<feature type="domain" description="Peptidoglycan binding-like" evidence="3">
    <location>
        <begin position="183"/>
        <end position="234"/>
    </location>
</feature>
<protein>
    <recommendedName>
        <fullName evidence="3">Peptidoglycan binding-like domain-containing protein</fullName>
    </recommendedName>
</protein>
<dbReference type="SUPFAM" id="SSF47090">
    <property type="entry name" value="PGBD-like"/>
    <property type="match status" value="1"/>
</dbReference>
<dbReference type="Gene3D" id="1.10.101.10">
    <property type="entry name" value="PGBD-like superfamily/PGBD"/>
    <property type="match status" value="1"/>
</dbReference>
<dbReference type="RefSeq" id="WP_117544997.1">
    <property type="nucleotide sequence ID" value="NZ_QVLV01000012.1"/>
</dbReference>
<gene>
    <name evidence="4" type="ORF">DXC51_16990</name>
</gene>